<dbReference type="InterPro" id="IPR050523">
    <property type="entry name" value="AKR_Detox_Biosynth"/>
</dbReference>
<keyword evidence="4" id="KW-1185">Reference proteome</keyword>
<gene>
    <name evidence="3" type="ORF">F8568_042990</name>
</gene>
<dbReference type="GO" id="GO:0016491">
    <property type="term" value="F:oxidoreductase activity"/>
    <property type="evidence" value="ECO:0007669"/>
    <property type="project" value="UniProtKB-KW"/>
</dbReference>
<evidence type="ECO:0000313" key="3">
    <source>
        <dbReference type="EMBL" id="MWA06996.1"/>
    </source>
</evidence>
<dbReference type="AlphaFoldDB" id="A0A6I4MX94"/>
<dbReference type="Proteomes" id="UP000462055">
    <property type="component" value="Unassembled WGS sequence"/>
</dbReference>
<dbReference type="GO" id="GO:0005829">
    <property type="term" value="C:cytosol"/>
    <property type="evidence" value="ECO:0007669"/>
    <property type="project" value="TreeGrafter"/>
</dbReference>
<dbReference type="InterPro" id="IPR036812">
    <property type="entry name" value="NAD(P)_OxRdtase_dom_sf"/>
</dbReference>
<dbReference type="EMBL" id="WBMS02000061">
    <property type="protein sequence ID" value="MWA06996.1"/>
    <property type="molecule type" value="Genomic_DNA"/>
</dbReference>
<evidence type="ECO:0000313" key="4">
    <source>
        <dbReference type="Proteomes" id="UP000462055"/>
    </source>
</evidence>
<dbReference type="PANTHER" id="PTHR43364">
    <property type="entry name" value="NADH-SPECIFIC METHYLGLYOXAL REDUCTASE-RELATED"/>
    <property type="match status" value="1"/>
</dbReference>
<evidence type="ECO:0000256" key="1">
    <source>
        <dbReference type="ARBA" id="ARBA00023002"/>
    </source>
</evidence>
<evidence type="ECO:0000259" key="2">
    <source>
        <dbReference type="Pfam" id="PF00248"/>
    </source>
</evidence>
<organism evidence="3 4">
    <name type="scientific">Actinomadura physcomitrii</name>
    <dbReference type="NCBI Taxonomy" id="2650748"/>
    <lineage>
        <taxon>Bacteria</taxon>
        <taxon>Bacillati</taxon>
        <taxon>Actinomycetota</taxon>
        <taxon>Actinomycetes</taxon>
        <taxon>Streptosporangiales</taxon>
        <taxon>Thermomonosporaceae</taxon>
        <taxon>Actinomadura</taxon>
    </lineage>
</organism>
<reference evidence="3" key="1">
    <citation type="submission" date="2019-12" db="EMBL/GenBank/DDBJ databases">
        <title>Actinomadura physcomitrii sp. nov., a novel actinomycete isolated from moss [Physcomitrium sphaericum (Ludw) Fuernr].</title>
        <authorList>
            <person name="Zhuang X."/>
        </authorList>
    </citation>
    <scope>NUCLEOTIDE SEQUENCE [LARGE SCALE GENOMIC DNA]</scope>
    <source>
        <strain evidence="3">LD22</strain>
    </source>
</reference>
<accession>A0A6I4MX94</accession>
<dbReference type="Pfam" id="PF00248">
    <property type="entry name" value="Aldo_ket_red"/>
    <property type="match status" value="1"/>
</dbReference>
<dbReference type="PANTHER" id="PTHR43364:SF4">
    <property type="entry name" value="NAD(P)-LINKED OXIDOREDUCTASE SUPERFAMILY PROTEIN"/>
    <property type="match status" value="1"/>
</dbReference>
<proteinExistence type="predicted"/>
<name>A0A6I4MX94_9ACTN</name>
<dbReference type="SUPFAM" id="SSF51430">
    <property type="entry name" value="NAD(P)-linked oxidoreductase"/>
    <property type="match status" value="1"/>
</dbReference>
<dbReference type="InterPro" id="IPR023210">
    <property type="entry name" value="NADP_OxRdtase_dom"/>
</dbReference>
<feature type="domain" description="NADP-dependent oxidoreductase" evidence="2">
    <location>
        <begin position="16"/>
        <end position="323"/>
    </location>
</feature>
<dbReference type="Gene3D" id="3.20.20.100">
    <property type="entry name" value="NADP-dependent oxidoreductase domain"/>
    <property type="match status" value="1"/>
</dbReference>
<dbReference type="RefSeq" id="WP_151599911.1">
    <property type="nucleotide sequence ID" value="NZ_WBMS02000061.1"/>
</dbReference>
<keyword evidence="1" id="KW-0560">Oxidoreductase</keyword>
<sequence>MRYTRLGASGLTISSLVLGTASFGDTVDPEAAMRVVKAALDAGVTTFDTADVYAGTRAEEILGAALPPSRRDQLVLCSKVGLRPGDADAEHAAVAAGHADHAERWSRGIAPTDAGLSRKHVIAAVEDSLSRLRTDYLDLYQVHRFDPAVPLEETLRALDDLVRAGKVRYIGCSAFAAWQLYRALWLSERERLARFDSVQVRYNLVDRGAEAELLPAAAAAGVGVLAFQVFAGGVLTGGSARSSRPAVARRYGTGAVAGRGERLAAVAQGAGVRPAQACMAWALSRPGVTAVIAGASSPEQLADLTATAVADLPAAVLAEIDAIGGEGA</sequence>
<comment type="caution">
    <text evidence="3">The sequence shown here is derived from an EMBL/GenBank/DDBJ whole genome shotgun (WGS) entry which is preliminary data.</text>
</comment>
<protein>
    <submittedName>
        <fullName evidence="3">Aldo/keto reductase</fullName>
    </submittedName>
</protein>